<dbReference type="GO" id="GO:0005759">
    <property type="term" value="C:mitochondrial matrix"/>
    <property type="evidence" value="ECO:0007669"/>
    <property type="project" value="TreeGrafter"/>
</dbReference>
<dbReference type="GO" id="GO:0003887">
    <property type="term" value="F:DNA-directed DNA polymerase activity"/>
    <property type="evidence" value="ECO:0007669"/>
    <property type="project" value="UniProtKB-KW"/>
</dbReference>
<dbReference type="AlphaFoldDB" id="A0A8S2WLJ1"/>
<dbReference type="PANTHER" id="PTHR31399:SF0">
    <property type="entry name" value="DNA-DIRECTED PRIMASE_POLYMERASE PROTEIN"/>
    <property type="match status" value="1"/>
</dbReference>
<dbReference type="InterPro" id="IPR044917">
    <property type="entry name" value="PRIMPOL"/>
</dbReference>
<evidence type="ECO:0000256" key="1">
    <source>
        <dbReference type="ARBA" id="ARBA00009762"/>
    </source>
</evidence>
<keyword evidence="3" id="KW-0239">DNA-directed DNA polymerase</keyword>
<dbReference type="EC" id="2.7.7.102" evidence="6"/>
<reference evidence="9" key="1">
    <citation type="submission" date="2021-02" db="EMBL/GenBank/DDBJ databases">
        <authorList>
            <person name="Nowell W R."/>
        </authorList>
    </citation>
    <scope>NUCLEOTIDE SEQUENCE</scope>
</reference>
<dbReference type="Proteomes" id="UP000682733">
    <property type="component" value="Unassembled WGS sequence"/>
</dbReference>
<comment type="catalytic activity">
    <reaction evidence="5">
        <text>ssDNA + n NTP = ssDNA/pppN(pN)n-1 hybrid + (n-1) diphosphate.</text>
        <dbReference type="EC" id="2.7.7.102"/>
    </reaction>
</comment>
<keyword evidence="3" id="KW-0548">Nucleotidyltransferase</keyword>
<dbReference type="EMBL" id="CAJNOK010057478">
    <property type="protein sequence ID" value="CAF1626467.1"/>
    <property type="molecule type" value="Genomic_DNA"/>
</dbReference>
<proteinExistence type="inferred from homology"/>
<dbReference type="Proteomes" id="UP000677228">
    <property type="component" value="Unassembled WGS sequence"/>
</dbReference>
<evidence type="ECO:0000256" key="4">
    <source>
        <dbReference type="ARBA" id="ARBA00026139"/>
    </source>
</evidence>
<evidence type="ECO:0000256" key="6">
    <source>
        <dbReference type="ARBA" id="ARBA00044768"/>
    </source>
</evidence>
<organism evidence="9 10">
    <name type="scientific">Didymodactylos carnosus</name>
    <dbReference type="NCBI Taxonomy" id="1234261"/>
    <lineage>
        <taxon>Eukaryota</taxon>
        <taxon>Metazoa</taxon>
        <taxon>Spiralia</taxon>
        <taxon>Gnathifera</taxon>
        <taxon>Rotifera</taxon>
        <taxon>Eurotatoria</taxon>
        <taxon>Bdelloidea</taxon>
        <taxon>Philodinida</taxon>
        <taxon>Philodinidae</taxon>
        <taxon>Didymodactylos</taxon>
    </lineage>
</organism>
<dbReference type="EMBL" id="CAJOBA010082764">
    <property type="protein sequence ID" value="CAF4449541.1"/>
    <property type="molecule type" value="Genomic_DNA"/>
</dbReference>
<dbReference type="EC" id="2.7.7.7" evidence="2"/>
<gene>
    <name evidence="8" type="ORF">OVA965_LOCUS43474</name>
    <name evidence="9" type="ORF">TMI583_LOCUS45761</name>
</gene>
<dbReference type="GO" id="GO:0006264">
    <property type="term" value="P:mitochondrial DNA replication"/>
    <property type="evidence" value="ECO:0007669"/>
    <property type="project" value="TreeGrafter"/>
</dbReference>
<dbReference type="PANTHER" id="PTHR31399">
    <property type="entry name" value="DNA-DIRECTED PRIMASE / POLYMERASE PROTEIN"/>
    <property type="match status" value="1"/>
</dbReference>
<evidence type="ECO:0000256" key="7">
    <source>
        <dbReference type="ARBA" id="ARBA00047303"/>
    </source>
</evidence>
<keyword evidence="3" id="KW-0808">Transferase</keyword>
<evidence type="ECO:0000256" key="3">
    <source>
        <dbReference type="ARBA" id="ARBA00022932"/>
    </source>
</evidence>
<evidence type="ECO:0000313" key="10">
    <source>
        <dbReference type="Proteomes" id="UP000682733"/>
    </source>
</evidence>
<evidence type="ECO:0000256" key="2">
    <source>
        <dbReference type="ARBA" id="ARBA00012417"/>
    </source>
</evidence>
<dbReference type="GO" id="GO:0009411">
    <property type="term" value="P:response to UV"/>
    <property type="evidence" value="ECO:0007669"/>
    <property type="project" value="TreeGrafter"/>
</dbReference>
<accession>A0A8S2WLJ1</accession>
<evidence type="ECO:0000313" key="9">
    <source>
        <dbReference type="EMBL" id="CAF4449541.1"/>
    </source>
</evidence>
<comment type="similarity">
    <text evidence="1">Belongs to the eukaryotic-type primase small subunit family.</text>
</comment>
<dbReference type="GO" id="GO:0042276">
    <property type="term" value="P:error-prone translesion synthesis"/>
    <property type="evidence" value="ECO:0007669"/>
    <property type="project" value="InterPro"/>
</dbReference>
<protein>
    <recommendedName>
        <fullName evidence="4">DNA-directed primase/polymerase protein</fullName>
        <ecNumber evidence="6">2.7.7.102</ecNumber>
        <ecNumber evidence="2">2.7.7.7</ecNumber>
    </recommendedName>
</protein>
<comment type="caution">
    <text evidence="9">The sequence shown here is derived from an EMBL/GenBank/DDBJ whole genome shotgun (WGS) entry which is preliminary data.</text>
</comment>
<dbReference type="GO" id="GO:0003682">
    <property type="term" value="F:chromatin binding"/>
    <property type="evidence" value="ECO:0007669"/>
    <property type="project" value="TreeGrafter"/>
</dbReference>
<name>A0A8S2WLJ1_9BILA</name>
<evidence type="ECO:0000313" key="8">
    <source>
        <dbReference type="EMBL" id="CAF1626467.1"/>
    </source>
</evidence>
<comment type="catalytic activity">
    <reaction evidence="7">
        <text>DNA(n) + a 2'-deoxyribonucleoside 5'-triphosphate = DNA(n+1) + diphosphate</text>
        <dbReference type="Rhea" id="RHEA:22508"/>
        <dbReference type="Rhea" id="RHEA-COMP:17339"/>
        <dbReference type="Rhea" id="RHEA-COMP:17340"/>
        <dbReference type="ChEBI" id="CHEBI:33019"/>
        <dbReference type="ChEBI" id="CHEBI:61560"/>
        <dbReference type="ChEBI" id="CHEBI:173112"/>
        <dbReference type="EC" id="2.7.7.7"/>
    </reaction>
    <physiologicalReaction direction="left-to-right" evidence="7">
        <dbReference type="Rhea" id="RHEA:22509"/>
    </physiologicalReaction>
</comment>
<dbReference type="GO" id="GO:0031297">
    <property type="term" value="P:replication fork processing"/>
    <property type="evidence" value="ECO:0007669"/>
    <property type="project" value="TreeGrafter"/>
</dbReference>
<evidence type="ECO:0000256" key="5">
    <source>
        <dbReference type="ARBA" id="ARBA00044677"/>
    </source>
</evidence>
<dbReference type="GO" id="GO:0005634">
    <property type="term" value="C:nucleus"/>
    <property type="evidence" value="ECO:0007669"/>
    <property type="project" value="TreeGrafter"/>
</dbReference>
<sequence>MQHKTKSHYHRQMSSALTRAATTYHVFPRLIDALKLRTNEVKLQPELDESFRSLPEHRLRHSYEVICEDQPCKLYFDLEFSIESNPNLNGKELTTTFIQVLQHSLMCYG</sequence>